<keyword evidence="11 15" id="KW-0234">DNA repair</keyword>
<keyword evidence="7 15" id="KW-0269">Exonuclease</keyword>
<dbReference type="OrthoDB" id="9810135at2"/>
<dbReference type="PANTHER" id="PTHR11070:SF23">
    <property type="entry name" value="RECBCD ENZYME SUBUNIT RECB"/>
    <property type="match status" value="1"/>
</dbReference>
<feature type="region of interest" description="DNA-binding and helicase activity, interacts with RecC" evidence="15">
    <location>
        <begin position="1"/>
        <end position="876"/>
    </location>
</feature>
<evidence type="ECO:0000256" key="14">
    <source>
        <dbReference type="ARBA" id="ARBA00048988"/>
    </source>
</evidence>
<dbReference type="InterPro" id="IPR038726">
    <property type="entry name" value="PDDEXK_AddAB-type"/>
</dbReference>
<dbReference type="RefSeq" id="WP_135622765.1">
    <property type="nucleotide sequence ID" value="NZ_RQGD01000014.1"/>
</dbReference>
<proteinExistence type="inferred from homology"/>
<dbReference type="CDD" id="cd22352">
    <property type="entry name" value="RecB_C-like"/>
    <property type="match status" value="1"/>
</dbReference>
<comment type="catalytic activity">
    <reaction evidence="15">
        <text>Exonucleolytic cleavage (in the presence of ATP) in either 5'- to 3'- or 3'- to 5'-direction to yield 5'-phosphooligonucleotides.</text>
        <dbReference type="EC" id="3.1.11.5"/>
    </reaction>
</comment>
<feature type="binding site" evidence="15">
    <location>
        <position position="1077"/>
    </location>
    <ligand>
        <name>Mg(2+)</name>
        <dbReference type="ChEBI" id="CHEBI:18420"/>
    </ligand>
</feature>
<keyword evidence="8 15" id="KW-0067">ATP-binding</keyword>
<keyword evidence="1 15" id="KW-0540">Nuclease</keyword>
<keyword evidence="9 15" id="KW-0460">Magnesium</keyword>
<evidence type="ECO:0000256" key="7">
    <source>
        <dbReference type="ARBA" id="ARBA00022839"/>
    </source>
</evidence>
<dbReference type="PROSITE" id="PS51198">
    <property type="entry name" value="UVRD_HELICASE_ATP_BIND"/>
    <property type="match status" value="1"/>
</dbReference>
<organism evidence="19 20">
    <name type="scientific">Leptospira ognonensis</name>
    <dbReference type="NCBI Taxonomy" id="2484945"/>
    <lineage>
        <taxon>Bacteria</taxon>
        <taxon>Pseudomonadati</taxon>
        <taxon>Spirochaetota</taxon>
        <taxon>Spirochaetia</taxon>
        <taxon>Leptospirales</taxon>
        <taxon>Leptospiraceae</taxon>
        <taxon>Leptospira</taxon>
    </lineage>
</organism>
<name>A0A4V3JS25_9LEPT</name>
<dbReference type="HAMAP" id="MF_01485">
    <property type="entry name" value="RecB"/>
    <property type="match status" value="1"/>
</dbReference>
<evidence type="ECO:0000256" key="1">
    <source>
        <dbReference type="ARBA" id="ARBA00022722"/>
    </source>
</evidence>
<dbReference type="InterPro" id="IPR000212">
    <property type="entry name" value="DNA_helicase_UvrD/REP"/>
</dbReference>
<dbReference type="InterPro" id="IPR004586">
    <property type="entry name" value="RecB"/>
</dbReference>
<keyword evidence="3 15" id="KW-0547">Nucleotide-binding</keyword>
<dbReference type="SUPFAM" id="SSF52540">
    <property type="entry name" value="P-loop containing nucleoside triphosphate hydrolases"/>
    <property type="match status" value="1"/>
</dbReference>
<evidence type="ECO:0000313" key="19">
    <source>
        <dbReference type="EMBL" id="TGL61971.1"/>
    </source>
</evidence>
<evidence type="ECO:0000256" key="16">
    <source>
        <dbReference type="PROSITE-ProRule" id="PRU00560"/>
    </source>
</evidence>
<dbReference type="GO" id="GO:0005829">
    <property type="term" value="C:cytosol"/>
    <property type="evidence" value="ECO:0007669"/>
    <property type="project" value="TreeGrafter"/>
</dbReference>
<feature type="region of interest" description="Nuclease activity, interacts with RecD and RecA" evidence="15">
    <location>
        <begin position="905"/>
        <end position="1184"/>
    </location>
</feature>
<dbReference type="Pfam" id="PF00580">
    <property type="entry name" value="UvrD-helicase"/>
    <property type="match status" value="1"/>
</dbReference>
<comment type="similarity">
    <text evidence="15">Belongs to the helicase family. UvrD subfamily.</text>
</comment>
<feature type="binding site" evidence="16">
    <location>
        <begin position="8"/>
        <end position="15"/>
    </location>
    <ligand>
        <name>ATP</name>
        <dbReference type="ChEBI" id="CHEBI:30616"/>
    </ligand>
</feature>
<evidence type="ECO:0000256" key="11">
    <source>
        <dbReference type="ARBA" id="ARBA00023204"/>
    </source>
</evidence>
<dbReference type="Pfam" id="PF13361">
    <property type="entry name" value="UvrD_C"/>
    <property type="match status" value="1"/>
</dbReference>
<evidence type="ECO:0000256" key="13">
    <source>
        <dbReference type="ARBA" id="ARBA00034617"/>
    </source>
</evidence>
<evidence type="ECO:0000256" key="5">
    <source>
        <dbReference type="ARBA" id="ARBA00022801"/>
    </source>
</evidence>
<keyword evidence="2 15" id="KW-0479">Metal-binding</keyword>
<protein>
    <recommendedName>
        <fullName evidence="15">RecBCD enzyme subunit RecB</fullName>
        <ecNumber evidence="15">3.1.11.5</ecNumber>
        <ecNumber evidence="15">5.6.2.4</ecNumber>
    </recommendedName>
    <alternativeName>
        <fullName evidence="15">DNA 3'-5' helicase subunit RecB</fullName>
    </alternativeName>
    <alternativeName>
        <fullName evidence="15">Exonuclease V subunit RecB</fullName>
        <shortName evidence="15">ExoV subunit RecB</shortName>
    </alternativeName>
    <alternativeName>
        <fullName evidence="15">Helicase/nuclease RecBCD subunit RecB</fullName>
    </alternativeName>
</protein>
<dbReference type="GO" id="GO:0003677">
    <property type="term" value="F:DNA binding"/>
    <property type="evidence" value="ECO:0007669"/>
    <property type="project" value="UniProtKB-UniRule"/>
</dbReference>
<dbReference type="GO" id="GO:0000287">
    <property type="term" value="F:magnesium ion binding"/>
    <property type="evidence" value="ECO:0007669"/>
    <property type="project" value="UniProtKB-UniRule"/>
</dbReference>
<dbReference type="InterPro" id="IPR011604">
    <property type="entry name" value="PDDEXK-like_dom_sf"/>
</dbReference>
<evidence type="ECO:0000313" key="20">
    <source>
        <dbReference type="Proteomes" id="UP000297693"/>
    </source>
</evidence>
<keyword evidence="20" id="KW-1185">Reference proteome</keyword>
<accession>A0A4V3JS25</accession>
<comment type="catalytic activity">
    <reaction evidence="14 15">
        <text>ATP + H2O = ADP + phosphate + H(+)</text>
        <dbReference type="Rhea" id="RHEA:13065"/>
        <dbReference type="ChEBI" id="CHEBI:15377"/>
        <dbReference type="ChEBI" id="CHEBI:15378"/>
        <dbReference type="ChEBI" id="CHEBI:30616"/>
        <dbReference type="ChEBI" id="CHEBI:43474"/>
        <dbReference type="ChEBI" id="CHEBI:456216"/>
        <dbReference type="EC" id="5.6.2.4"/>
    </reaction>
</comment>
<evidence type="ECO:0000256" key="3">
    <source>
        <dbReference type="ARBA" id="ARBA00022741"/>
    </source>
</evidence>
<dbReference type="GO" id="GO:0000724">
    <property type="term" value="P:double-strand break repair via homologous recombination"/>
    <property type="evidence" value="ECO:0007669"/>
    <property type="project" value="UniProtKB-UniRule"/>
</dbReference>
<dbReference type="EMBL" id="RQGD01000014">
    <property type="protein sequence ID" value="TGL61971.1"/>
    <property type="molecule type" value="Genomic_DNA"/>
</dbReference>
<dbReference type="Gene3D" id="1.10.3170.10">
    <property type="entry name" value="Recbcd, chain B, domain 2"/>
    <property type="match status" value="1"/>
</dbReference>
<feature type="binding site" evidence="15">
    <location>
        <position position="955"/>
    </location>
    <ligand>
        <name>Mg(2+)</name>
        <dbReference type="ChEBI" id="CHEBI:18420"/>
    </ligand>
</feature>
<keyword evidence="6 15" id="KW-0347">Helicase</keyword>
<dbReference type="GO" id="GO:0043138">
    <property type="term" value="F:3'-5' DNA helicase activity"/>
    <property type="evidence" value="ECO:0007669"/>
    <property type="project" value="UniProtKB-UniRule"/>
</dbReference>
<evidence type="ECO:0000259" key="18">
    <source>
        <dbReference type="PROSITE" id="PS51217"/>
    </source>
</evidence>
<evidence type="ECO:0000256" key="15">
    <source>
        <dbReference type="HAMAP-Rule" id="MF_01485"/>
    </source>
</evidence>
<dbReference type="InterPro" id="IPR014016">
    <property type="entry name" value="UvrD-like_ATP-bd"/>
</dbReference>
<comment type="function">
    <text evidence="15">A helicase/nuclease that prepares dsDNA breaks (DSB) for recombinational DNA repair. Binds to DSBs and unwinds DNA via a highly rapid and processive ATP-dependent bidirectional helicase activity. Unwinds dsDNA until it encounters a Chi (crossover hotspot instigator) sequence from the 3' direction. Cuts ssDNA a few nucleotides 3' to the Chi site. The properties and activities of the enzyme are changed at Chi. The Chi-altered holoenzyme produces a long 3'-ssDNA overhang and facilitates RecA-binding to the ssDNA for homologous DNA recombination and repair. Holoenzyme degrades any linearized DNA that is unable to undergo homologous recombination. In the holoenzyme this subunit contributes ATPase, 3'-5' helicase, exonuclease activity and loads RecA onto ssDNA.</text>
</comment>
<dbReference type="InterPro" id="IPR027417">
    <property type="entry name" value="P-loop_NTPase"/>
</dbReference>
<dbReference type="GO" id="GO:0008854">
    <property type="term" value="F:exodeoxyribonuclease V activity"/>
    <property type="evidence" value="ECO:0007669"/>
    <property type="project" value="UniProtKB-EC"/>
</dbReference>
<evidence type="ECO:0000256" key="10">
    <source>
        <dbReference type="ARBA" id="ARBA00023125"/>
    </source>
</evidence>
<evidence type="ECO:0000256" key="12">
    <source>
        <dbReference type="ARBA" id="ARBA00023235"/>
    </source>
</evidence>
<feature type="domain" description="UvrD-like helicase ATP-binding" evidence="17">
    <location>
        <begin position="1"/>
        <end position="439"/>
    </location>
</feature>
<dbReference type="Gene3D" id="3.40.50.300">
    <property type="entry name" value="P-loop containing nucleotide triphosphate hydrolases"/>
    <property type="match status" value="2"/>
</dbReference>
<evidence type="ECO:0000256" key="9">
    <source>
        <dbReference type="ARBA" id="ARBA00022842"/>
    </source>
</evidence>
<feature type="binding site" evidence="15">
    <location>
        <position position="1064"/>
    </location>
    <ligand>
        <name>Mg(2+)</name>
        <dbReference type="ChEBI" id="CHEBI:18420"/>
    </ligand>
</feature>
<feature type="domain" description="UvrD-like helicase C-terminal" evidence="18">
    <location>
        <begin position="487"/>
        <end position="753"/>
    </location>
</feature>
<comment type="cofactor">
    <cofactor evidence="15">
        <name>Mg(2+)</name>
        <dbReference type="ChEBI" id="CHEBI:18420"/>
    </cofactor>
    <text evidence="15">Binds 1 Mg(2+) ion per subunit.</text>
</comment>
<dbReference type="SUPFAM" id="SSF52980">
    <property type="entry name" value="Restriction endonuclease-like"/>
    <property type="match status" value="1"/>
</dbReference>
<sequence length="1184" mass="138739">MRHTFIEASAGTGKTYKIMELLGEWMTTHSGNDENILTKVLVLTFTEKAAGELKDRLRKKIIELKQNANNPEIYNRYLTELDQVTISTIHGFCNMVLRAFPVETNASTDWEMGDATERLKEFLYELKHNKWKELNIPNESLVTLLIGTNFFKNFEEIILETASKILSGRQYVLNETNISNFQIHKDSIELEIKSIQKKVVSYFDWISSEPKLSLLSAEGKDKWLNYWKEFKEFLEIRKSLSFELFLGKFFQYFRFPFISMEQGLNDFLPKSKYLSSAKKNEAHVEEISSHTNEVCQSIYLCVQKILKSINIDEFLQQTTLYLVKKVKEEYLDSKWMSYDQMIIAIRDAINTNPALLEILRDKYKICLLDEFQDTDLVQYEIFRKIFFEANDGEHFLYLIGDPKQSIYSFRGGDLGTYLTAKTEIRDESSIPLTVNRRSVKQLISGYNRIFGIQNPGSTFFPIQEIGREENEIRYEEVQAPNEEAQSVKLLAPFNDGPIHIVNLILDSDPANSSKPIKVKISKEITTDRWNEFISFEILKIANSEFCYEKNAQRKDIRFKDIAILVKSRKDGISLESTLRAKNIPCSFYKQTGIYQSRESDQIKNILECLLDPNDPASYRKLLLGDLFQINPAELNYFDEHSIDSYEKKRLDHWRKLIQNNEYAEFFRRLEEDTRIFYTEEEKDLKWERRRTNYRQILQRLLEFQINHQASLPELLDELTKWRIEKSTEQELPLFDKETEEDAVQILTIHASKGLEWPIVFIHGFSSLFQNPICYDYPIKTKEGRSWKLSLWEKNLKHHELTSLNEQRRLLYVALTRPQVRLYLPYCQLSTDKSPYHLFLYKSLQAIMENSEASLPKEEFTLRSFSETEHSQFTPNSRMLNATTSAHSENSLYQCLPHTKLNTKRRLFLHSYSSLKKGTTKETSKTEEQILKLDVIHEPESNFELPSSANTGLFLHSMLEEVPFSLFQNADSDILESEQWNHILEKNMAQYGILNDQTILSEYKNQTFQLLKNSLRAKIPLMGGNSFQLSELTNQERSQEMDFHFLISNLLGSDAAGNFLKGSIDLVLYRDGKYFIADYKSDRLPDYSRNSLSLHLIDYRYDLQRDIYAYIFYEYLKSLFGEEEALKLFGGVFYLFLRGMNENSEEGIYLDLGNEGNGEWNQSRFKEIRNRIDHLVKSSIKEAAI</sequence>
<dbReference type="PROSITE" id="PS51217">
    <property type="entry name" value="UVRD_HELICASE_CTER"/>
    <property type="match status" value="1"/>
</dbReference>
<dbReference type="Gene3D" id="1.10.486.10">
    <property type="entry name" value="PCRA, domain 4"/>
    <property type="match status" value="1"/>
</dbReference>
<comment type="miscellaneous">
    <text evidence="15">In the RecBCD complex, RecB has a slow 3'-5' helicase, an exonuclease activity and loads RecA onto ssDNA, RecD has a fast 5'-3' helicase activity, while RecC stimulates the ATPase and processivity of the RecB helicase and contributes to recognition of the Chi site.</text>
</comment>
<dbReference type="GO" id="GO:0005524">
    <property type="term" value="F:ATP binding"/>
    <property type="evidence" value="ECO:0007669"/>
    <property type="project" value="UniProtKB-UniRule"/>
</dbReference>
<keyword evidence="10 15" id="KW-0238">DNA-binding</keyword>
<evidence type="ECO:0000256" key="2">
    <source>
        <dbReference type="ARBA" id="ARBA00022723"/>
    </source>
</evidence>
<dbReference type="Pfam" id="PF12705">
    <property type="entry name" value="PDDEXK_1"/>
    <property type="match status" value="1"/>
</dbReference>
<evidence type="ECO:0000256" key="6">
    <source>
        <dbReference type="ARBA" id="ARBA00022806"/>
    </source>
</evidence>
<reference evidence="19" key="1">
    <citation type="journal article" date="2019" name="PLoS Negl. Trop. Dis.">
        <title>Revisiting the worldwide diversity of Leptospira species in the environment.</title>
        <authorList>
            <person name="Vincent A.T."/>
            <person name="Schiettekatte O."/>
            <person name="Bourhy P."/>
            <person name="Veyrier F.J."/>
            <person name="Picardeau M."/>
        </authorList>
    </citation>
    <scope>NUCLEOTIDE SEQUENCE [LARGE SCALE GENOMIC DNA]</scope>
    <source>
        <strain evidence="19">201702476</strain>
    </source>
</reference>
<comment type="subunit">
    <text evidence="15">Heterotrimer of RecB, RecC and RecD. All subunits contribute to DNA-binding. Interacts with RecA.</text>
</comment>
<feature type="active site" description="For nuclease activity" evidence="15">
    <location>
        <position position="1077"/>
    </location>
</feature>
<comment type="domain">
    <text evidence="15">The N-terminal DNA-binding domain is a ssDNA-dependent ATPase and has ATP-dependent 3'-5' helicase function. This domain interacts with RecC.</text>
</comment>
<evidence type="ECO:0000259" key="17">
    <source>
        <dbReference type="PROSITE" id="PS51198"/>
    </source>
</evidence>
<dbReference type="InterPro" id="IPR014017">
    <property type="entry name" value="DNA_helicase_UvrD-like_C"/>
</dbReference>
<comment type="domain">
    <text evidence="15">The C-terminal domain has nuclease activity and interacts with RecD. It interacts with RecA, facilitating its loading onto ssDNA.</text>
</comment>
<dbReference type="Proteomes" id="UP000297693">
    <property type="component" value="Unassembled WGS sequence"/>
</dbReference>
<evidence type="ECO:0000256" key="8">
    <source>
        <dbReference type="ARBA" id="ARBA00022840"/>
    </source>
</evidence>
<dbReference type="AlphaFoldDB" id="A0A4V3JS25"/>
<dbReference type="Gene3D" id="3.90.320.10">
    <property type="match status" value="1"/>
</dbReference>
<dbReference type="EC" id="5.6.2.4" evidence="15"/>
<gene>
    <name evidence="15" type="primary">recB</name>
    <name evidence="19" type="ORF">EHQ58_05035</name>
</gene>
<dbReference type="EC" id="3.1.11.5" evidence="15"/>
<comment type="catalytic activity">
    <reaction evidence="13 15">
        <text>Couples ATP hydrolysis with the unwinding of duplex DNA by translocating in the 3'-5' direction.</text>
        <dbReference type="EC" id="5.6.2.4"/>
    </reaction>
</comment>
<keyword evidence="12 15" id="KW-0413">Isomerase</keyword>
<keyword evidence="4 15" id="KW-0227">DNA damage</keyword>
<dbReference type="GO" id="GO:0009338">
    <property type="term" value="C:exodeoxyribonuclease V complex"/>
    <property type="evidence" value="ECO:0007669"/>
    <property type="project" value="TreeGrafter"/>
</dbReference>
<dbReference type="InterPro" id="IPR011335">
    <property type="entry name" value="Restrct_endonuc-II-like"/>
</dbReference>
<comment type="caution">
    <text evidence="19">The sequence shown here is derived from an EMBL/GenBank/DDBJ whole genome shotgun (WGS) entry which is preliminary data.</text>
</comment>
<evidence type="ECO:0000256" key="4">
    <source>
        <dbReference type="ARBA" id="ARBA00022763"/>
    </source>
</evidence>
<keyword evidence="5 15" id="KW-0378">Hydrolase</keyword>
<dbReference type="PANTHER" id="PTHR11070">
    <property type="entry name" value="UVRD / RECB / PCRA DNA HELICASE FAMILY MEMBER"/>
    <property type="match status" value="1"/>
</dbReference>